<evidence type="ECO:0000313" key="5">
    <source>
        <dbReference type="Proteomes" id="UP000695022"/>
    </source>
</evidence>
<gene>
    <name evidence="6" type="primary">LOC106815535</name>
</gene>
<proteinExistence type="inferred from homology"/>
<sequence>MYAFGLCETNDYSQAEMYARKGLELIPKDGWATHALAHVYEMQGRSQEGISFLSRTLDNWTACSYLSCHNFWHWALYHIERGEYTAALDLYDGVDVGHDRWEAVCEHCRPHVDDHTLVFNDCHYLVAFLGAKRRDYAAKLIESVKKFADEYAHRGQSQIKVYTEVGAAIMAALVAYNDGRYSDAVETLHPLRYDVLNIGGSDAQASFYTEVGAAIMAALVAYNDGRYSDAVETLHPLRYDVLNIGGSDAQRDLFNLFLIHAAQKSNLRQHHNLARSLLMERNALKQESPMLDRLLENMMDHHVK</sequence>
<keyword evidence="3" id="KW-0677">Repeat</keyword>
<evidence type="ECO:0000313" key="6">
    <source>
        <dbReference type="RefSeq" id="XP_014675488.1"/>
    </source>
</evidence>
<dbReference type="RefSeq" id="XP_014675488.1">
    <property type="nucleotide sequence ID" value="XM_014820002.1"/>
</dbReference>
<comment type="similarity">
    <text evidence="1">Belongs to the TTC38 family.</text>
</comment>
<keyword evidence="4" id="KW-0802">TPR repeat</keyword>
<name>A0ABM1ETG7_PRICU</name>
<dbReference type="GeneID" id="106815535"/>
<dbReference type="SUPFAM" id="SSF48452">
    <property type="entry name" value="TPR-like"/>
    <property type="match status" value="1"/>
</dbReference>
<evidence type="ECO:0000256" key="3">
    <source>
        <dbReference type="ARBA" id="ARBA00022737"/>
    </source>
</evidence>
<keyword evidence="5" id="KW-1185">Reference proteome</keyword>
<evidence type="ECO:0000256" key="4">
    <source>
        <dbReference type="ARBA" id="ARBA00022803"/>
    </source>
</evidence>
<organism evidence="5 6">
    <name type="scientific">Priapulus caudatus</name>
    <name type="common">Priapulid worm</name>
    <dbReference type="NCBI Taxonomy" id="37621"/>
    <lineage>
        <taxon>Eukaryota</taxon>
        <taxon>Metazoa</taxon>
        <taxon>Ecdysozoa</taxon>
        <taxon>Scalidophora</taxon>
        <taxon>Priapulida</taxon>
        <taxon>Priapulimorpha</taxon>
        <taxon>Priapulimorphida</taxon>
        <taxon>Priapulidae</taxon>
        <taxon>Priapulus</taxon>
    </lineage>
</organism>
<evidence type="ECO:0000256" key="1">
    <source>
        <dbReference type="ARBA" id="ARBA00005857"/>
    </source>
</evidence>
<dbReference type="Proteomes" id="UP000695022">
    <property type="component" value="Unplaced"/>
</dbReference>
<dbReference type="PANTHER" id="PTHR16263:SF4">
    <property type="entry name" value="TETRATRICOPEPTIDE REPEAT PROTEIN 38"/>
    <property type="match status" value="1"/>
</dbReference>
<dbReference type="InterPro" id="IPR011990">
    <property type="entry name" value="TPR-like_helical_dom_sf"/>
</dbReference>
<protein>
    <recommendedName>
        <fullName evidence="2">Tetratricopeptide repeat protein 38</fullName>
    </recommendedName>
</protein>
<evidence type="ECO:0000256" key="2">
    <source>
        <dbReference type="ARBA" id="ARBA00019992"/>
    </source>
</evidence>
<accession>A0ABM1ETG7</accession>
<dbReference type="Gene3D" id="1.25.40.10">
    <property type="entry name" value="Tetratricopeptide repeat domain"/>
    <property type="match status" value="1"/>
</dbReference>
<reference evidence="6" key="1">
    <citation type="submission" date="2025-08" db="UniProtKB">
        <authorList>
            <consortium name="RefSeq"/>
        </authorList>
    </citation>
    <scope>IDENTIFICATION</scope>
</reference>
<dbReference type="InterPro" id="IPR033891">
    <property type="entry name" value="TTC38"/>
</dbReference>
<dbReference type="PANTHER" id="PTHR16263">
    <property type="entry name" value="TETRATRICOPEPTIDE REPEAT PROTEIN 38"/>
    <property type="match status" value="1"/>
</dbReference>